<gene>
    <name evidence="2" type="ORF">HNV11_16170</name>
</gene>
<feature type="signal peptide" evidence="1">
    <location>
        <begin position="1"/>
        <end position="25"/>
    </location>
</feature>
<accession>A0A6M5YC21</accession>
<evidence type="ECO:0008006" key="4">
    <source>
        <dbReference type="Google" id="ProtNLM"/>
    </source>
</evidence>
<dbReference type="PROSITE" id="PS51257">
    <property type="entry name" value="PROKAR_LIPOPROTEIN"/>
    <property type="match status" value="1"/>
</dbReference>
<name>A0A6M5YC21_9BACT</name>
<evidence type="ECO:0000256" key="1">
    <source>
        <dbReference type="SAM" id="SignalP"/>
    </source>
</evidence>
<protein>
    <recommendedName>
        <fullName evidence="4">Lipoprotein</fullName>
    </recommendedName>
</protein>
<evidence type="ECO:0000313" key="3">
    <source>
        <dbReference type="Proteomes" id="UP000502756"/>
    </source>
</evidence>
<dbReference type="RefSeq" id="WP_171740646.1">
    <property type="nucleotide sequence ID" value="NZ_CP053435.1"/>
</dbReference>
<keyword evidence="1" id="KW-0732">Signal</keyword>
<feature type="chain" id="PRO_5026664445" description="Lipoprotein" evidence="1">
    <location>
        <begin position="26"/>
        <end position="506"/>
    </location>
</feature>
<reference evidence="2 3" key="1">
    <citation type="submission" date="2020-05" db="EMBL/GenBank/DDBJ databases">
        <title>Genome sequencing of Spirosoma sp. TS118.</title>
        <authorList>
            <person name="Lee J.-H."/>
            <person name="Jeong S."/>
            <person name="Zhao L."/>
            <person name="Jung J.-H."/>
            <person name="Kim M.-K."/>
            <person name="Lim S."/>
        </authorList>
    </citation>
    <scope>NUCLEOTIDE SEQUENCE [LARGE SCALE GENOMIC DNA]</scope>
    <source>
        <strain evidence="2 3">TS118</strain>
    </source>
</reference>
<dbReference type="KEGG" id="stae:HNV11_16170"/>
<evidence type="ECO:0000313" key="2">
    <source>
        <dbReference type="EMBL" id="QJW90801.1"/>
    </source>
</evidence>
<dbReference type="Proteomes" id="UP000502756">
    <property type="component" value="Chromosome"/>
</dbReference>
<organism evidence="2 3">
    <name type="scientific">Spirosoma taeanense</name>
    <dbReference type="NCBI Taxonomy" id="2735870"/>
    <lineage>
        <taxon>Bacteria</taxon>
        <taxon>Pseudomonadati</taxon>
        <taxon>Bacteroidota</taxon>
        <taxon>Cytophagia</taxon>
        <taxon>Cytophagales</taxon>
        <taxon>Cytophagaceae</taxon>
        <taxon>Spirosoma</taxon>
    </lineage>
</organism>
<keyword evidence="3" id="KW-1185">Reference proteome</keyword>
<proteinExistence type="predicted"/>
<dbReference type="EMBL" id="CP053435">
    <property type="protein sequence ID" value="QJW90801.1"/>
    <property type="molecule type" value="Genomic_DNA"/>
</dbReference>
<dbReference type="AlphaFoldDB" id="A0A6M5YC21"/>
<sequence length="506" mass="55786">MIHTRFCALLALVASVGWLAGCSSAADDLDSQISDALTSDNAIDAKEADAIRAFINEKKADLADDKKTARLVANGTVDDAALQKYIQRNITYRKLAKEGEAPTIALTGAATSVKSIRLKLYLEASASMFPYDAPGGNGTFKRTLNEVLTGFDAVNPGQGKTFVVNTEVNPLGLSLSQFFKEKNIFTIAKTKGKTTSTDFEGIFSEILRNTTGEELSILVSDLIYSDPQLTGMSAQKTLDAASSLLTTVFNPYASTHSMLVLKLSADFDGTYYSWNNAKQRYKGERPYYLCLIGRNETMQRLYTDPAYQSVRRFDQLPGFENSWFFGRAASGRDTQAETPYYTILVNDPARKGRFKRANEEVRERAKVVHSIEDVQPDVSDKSLTLPVAVNLSNLRLPASLLTDASQYVVEGKDNFRVSSVQAYAGANGVTHKLLLTTARPARGERTAAIRLRRQFPPRWIAQTNTSSDQSPDANSTFGLLNLLQGVERAYNPNNQTDYFTLTINLE</sequence>